<dbReference type="InterPro" id="IPR004812">
    <property type="entry name" value="Efflux_drug-R_Bcr/CmlA"/>
</dbReference>
<feature type="transmembrane region" description="Helical" evidence="8">
    <location>
        <begin position="338"/>
        <end position="358"/>
    </location>
</feature>
<dbReference type="GO" id="GO:1990961">
    <property type="term" value="P:xenobiotic detoxification by transmembrane export across the plasma membrane"/>
    <property type="evidence" value="ECO:0007669"/>
    <property type="project" value="InterPro"/>
</dbReference>
<dbReference type="GO" id="GO:0042910">
    <property type="term" value="F:xenobiotic transmembrane transporter activity"/>
    <property type="evidence" value="ECO:0007669"/>
    <property type="project" value="InterPro"/>
</dbReference>
<dbReference type="SUPFAM" id="SSF103473">
    <property type="entry name" value="MFS general substrate transporter"/>
    <property type="match status" value="1"/>
</dbReference>
<name>A0A368LPA2_9VIBR</name>
<feature type="transmembrane region" description="Helical" evidence="8">
    <location>
        <begin position="163"/>
        <end position="188"/>
    </location>
</feature>
<dbReference type="InterPro" id="IPR020846">
    <property type="entry name" value="MFS_dom"/>
</dbReference>
<evidence type="ECO:0000256" key="7">
    <source>
        <dbReference type="ARBA" id="ARBA00023136"/>
    </source>
</evidence>
<dbReference type="AlphaFoldDB" id="A0A368LPA2"/>
<accession>A0A368LPA2</accession>
<evidence type="ECO:0000256" key="4">
    <source>
        <dbReference type="ARBA" id="ARBA00022475"/>
    </source>
</evidence>
<feature type="domain" description="Major facilitator superfamily (MFS) profile" evidence="9">
    <location>
        <begin position="9"/>
        <end position="391"/>
    </location>
</feature>
<comment type="subcellular location">
    <subcellularLocation>
        <location evidence="8">Cell inner membrane</location>
        <topology evidence="8">Multi-pass membrane protein</topology>
    </subcellularLocation>
    <subcellularLocation>
        <location evidence="1">Cell membrane</location>
        <topology evidence="1">Multi-pass membrane protein</topology>
    </subcellularLocation>
</comment>
<evidence type="ECO:0000256" key="5">
    <source>
        <dbReference type="ARBA" id="ARBA00022692"/>
    </source>
</evidence>
<evidence type="ECO:0000256" key="8">
    <source>
        <dbReference type="RuleBase" id="RU365088"/>
    </source>
</evidence>
<feature type="transmembrane region" description="Helical" evidence="8">
    <location>
        <begin position="209"/>
        <end position="232"/>
    </location>
</feature>
<dbReference type="EMBL" id="QPGL01000001">
    <property type="protein sequence ID" value="RCS73668.1"/>
    <property type="molecule type" value="Genomic_DNA"/>
</dbReference>
<evidence type="ECO:0000256" key="1">
    <source>
        <dbReference type="ARBA" id="ARBA00004651"/>
    </source>
</evidence>
<comment type="caution">
    <text evidence="8">Lacks conserved residue(s) required for the propagation of feature annotation.</text>
</comment>
<organism evidence="10 11">
    <name type="scientific">Vibrio casei</name>
    <dbReference type="NCBI Taxonomy" id="673372"/>
    <lineage>
        <taxon>Bacteria</taxon>
        <taxon>Pseudomonadati</taxon>
        <taxon>Pseudomonadota</taxon>
        <taxon>Gammaproteobacteria</taxon>
        <taxon>Vibrionales</taxon>
        <taxon>Vibrionaceae</taxon>
        <taxon>Vibrio</taxon>
    </lineage>
</organism>
<keyword evidence="8" id="KW-0997">Cell inner membrane</keyword>
<dbReference type="Gene3D" id="1.20.1720.10">
    <property type="entry name" value="Multidrug resistance protein D"/>
    <property type="match status" value="1"/>
</dbReference>
<keyword evidence="11" id="KW-1185">Reference proteome</keyword>
<dbReference type="RefSeq" id="WP_086957953.1">
    <property type="nucleotide sequence ID" value="NZ_FUKS01000003.1"/>
</dbReference>
<dbReference type="PANTHER" id="PTHR43124">
    <property type="entry name" value="PURINE EFFLUX PUMP PBUE"/>
    <property type="match status" value="1"/>
</dbReference>
<dbReference type="PANTHER" id="PTHR43124:SF3">
    <property type="entry name" value="CHLORAMPHENICOL EFFLUX PUMP RV0191"/>
    <property type="match status" value="1"/>
</dbReference>
<feature type="transmembrane region" description="Helical" evidence="8">
    <location>
        <begin position="98"/>
        <end position="121"/>
    </location>
</feature>
<keyword evidence="4" id="KW-1003">Cell membrane</keyword>
<dbReference type="InterPro" id="IPR050189">
    <property type="entry name" value="MFS_Efflux_Transporters"/>
</dbReference>
<dbReference type="NCBIfam" id="TIGR00710">
    <property type="entry name" value="efflux_Bcr_CflA"/>
    <property type="match status" value="1"/>
</dbReference>
<keyword evidence="6 8" id="KW-1133">Transmembrane helix</keyword>
<sequence length="391" mass="42383">MSKSISASLIVLLASVFALSPFSIDTYLPAIPTIASELNVEINWVAMTVSLYVFGLAIGQLLGGQFSDKYGRRIVMMVGLVIFALGSVAISSAQSIQVLWACRFIQSIGGGIAIVCVPALIRDNAEGREAARLFSLIALIMMIAPSIAPSVGTLILTLLNWHFIFIFLGILGFTLAVYAFFLVPKPVLKTSQNTPKLMSYSEVLRQRTVFGYLLALAFGFSVMLIFLTNSPFVYMEYYGVSEKVFSVLFLMNVLGLIAINRLNSYLLKKHGPAVLLVRFIQMQLCGAIILLLSVTFFPQHMYGVVAGFIIMVSANAGIMPNTNACYLQYFKQNSGKAAGLLGSMQFLTASIVSGLVAYFTQGNLWPVAIGVVLASAIALWGACDGKKRLNV</sequence>
<feature type="transmembrane region" description="Helical" evidence="8">
    <location>
        <begin position="244"/>
        <end position="263"/>
    </location>
</feature>
<evidence type="ECO:0000256" key="3">
    <source>
        <dbReference type="ARBA" id="ARBA00022448"/>
    </source>
</evidence>
<proteinExistence type="inferred from homology"/>
<keyword evidence="7 8" id="KW-0472">Membrane</keyword>
<evidence type="ECO:0000256" key="6">
    <source>
        <dbReference type="ARBA" id="ARBA00022989"/>
    </source>
</evidence>
<dbReference type="Proteomes" id="UP000252479">
    <property type="component" value="Unassembled WGS sequence"/>
</dbReference>
<feature type="transmembrane region" description="Helical" evidence="8">
    <location>
        <begin position="74"/>
        <end position="92"/>
    </location>
</feature>
<feature type="transmembrane region" description="Helical" evidence="8">
    <location>
        <begin position="42"/>
        <end position="62"/>
    </location>
</feature>
<protein>
    <recommendedName>
        <fullName evidence="8">Bcr/CflA family efflux transporter</fullName>
    </recommendedName>
</protein>
<feature type="transmembrane region" description="Helical" evidence="8">
    <location>
        <begin position="275"/>
        <end position="294"/>
    </location>
</feature>
<evidence type="ECO:0000259" key="9">
    <source>
        <dbReference type="PROSITE" id="PS50850"/>
    </source>
</evidence>
<dbReference type="GeneID" id="303188984"/>
<gene>
    <name evidence="10" type="ORF">CIK83_08630</name>
</gene>
<dbReference type="InterPro" id="IPR036259">
    <property type="entry name" value="MFS_trans_sf"/>
</dbReference>
<dbReference type="PROSITE" id="PS50850">
    <property type="entry name" value="MFS"/>
    <property type="match status" value="1"/>
</dbReference>
<evidence type="ECO:0000313" key="10">
    <source>
        <dbReference type="EMBL" id="RCS73668.1"/>
    </source>
</evidence>
<dbReference type="PROSITE" id="PS00216">
    <property type="entry name" value="SUGAR_TRANSPORT_1"/>
    <property type="match status" value="1"/>
</dbReference>
<feature type="transmembrane region" description="Helical" evidence="8">
    <location>
        <begin position="364"/>
        <end position="383"/>
    </location>
</feature>
<comment type="similarity">
    <text evidence="2 8">Belongs to the major facilitator superfamily. Bcr/CmlA family.</text>
</comment>
<evidence type="ECO:0000313" key="11">
    <source>
        <dbReference type="Proteomes" id="UP000252479"/>
    </source>
</evidence>
<reference evidence="10 11" key="1">
    <citation type="journal article" date="2017" name="Elife">
        <title>Extensive horizontal gene transfer in cheese-associated bacteria.</title>
        <authorList>
            <person name="Bonham K.S."/>
            <person name="Wolfe B.E."/>
            <person name="Dutton R.J."/>
        </authorList>
    </citation>
    <scope>NUCLEOTIDE SEQUENCE [LARGE SCALE GENOMIC DNA]</scope>
    <source>
        <strain evidence="10 11">JB196</strain>
    </source>
</reference>
<comment type="caution">
    <text evidence="10">The sequence shown here is derived from an EMBL/GenBank/DDBJ whole genome shotgun (WGS) entry which is preliminary data.</text>
</comment>
<keyword evidence="5 8" id="KW-0812">Transmembrane</keyword>
<dbReference type="Pfam" id="PF07690">
    <property type="entry name" value="MFS_1"/>
    <property type="match status" value="1"/>
</dbReference>
<dbReference type="InterPro" id="IPR011701">
    <property type="entry name" value="MFS"/>
</dbReference>
<dbReference type="CDD" id="cd17320">
    <property type="entry name" value="MFS_MdfA_MDR_like"/>
    <property type="match status" value="1"/>
</dbReference>
<dbReference type="InterPro" id="IPR005829">
    <property type="entry name" value="Sugar_transporter_CS"/>
</dbReference>
<feature type="transmembrane region" description="Helical" evidence="8">
    <location>
        <begin position="300"/>
        <end position="318"/>
    </location>
</feature>
<evidence type="ECO:0000256" key="2">
    <source>
        <dbReference type="ARBA" id="ARBA00006236"/>
    </source>
</evidence>
<dbReference type="GO" id="GO:0005886">
    <property type="term" value="C:plasma membrane"/>
    <property type="evidence" value="ECO:0007669"/>
    <property type="project" value="UniProtKB-SubCell"/>
</dbReference>
<keyword evidence="3 8" id="KW-0813">Transport</keyword>
<feature type="transmembrane region" description="Helical" evidence="8">
    <location>
        <begin position="133"/>
        <end position="157"/>
    </location>
</feature>